<dbReference type="SMART" id="SM00054">
    <property type="entry name" value="EFh"/>
    <property type="match status" value="2"/>
</dbReference>
<evidence type="ECO:0000313" key="3">
    <source>
        <dbReference type="EMBL" id="CAD8865398.1"/>
    </source>
</evidence>
<dbReference type="InterPro" id="IPR002048">
    <property type="entry name" value="EF_hand_dom"/>
</dbReference>
<accession>A0A7S1AU49</accession>
<protein>
    <recommendedName>
        <fullName evidence="2">EF-hand domain-containing protein</fullName>
    </recommendedName>
</protein>
<reference evidence="3" key="1">
    <citation type="submission" date="2021-01" db="EMBL/GenBank/DDBJ databases">
        <authorList>
            <person name="Corre E."/>
            <person name="Pelletier E."/>
            <person name="Niang G."/>
            <person name="Scheremetjew M."/>
            <person name="Finn R."/>
            <person name="Kale V."/>
            <person name="Holt S."/>
            <person name="Cochrane G."/>
            <person name="Meng A."/>
            <person name="Brown T."/>
            <person name="Cohen L."/>
        </authorList>
    </citation>
    <scope>NUCLEOTIDE SEQUENCE</scope>
</reference>
<dbReference type="Gene3D" id="1.10.238.10">
    <property type="entry name" value="EF-hand"/>
    <property type="match status" value="1"/>
</dbReference>
<name>A0A7S1AU49_NOCSC</name>
<evidence type="ECO:0000256" key="1">
    <source>
        <dbReference type="ARBA" id="ARBA00022837"/>
    </source>
</evidence>
<keyword evidence="1" id="KW-0106">Calcium</keyword>
<evidence type="ECO:0000259" key="2">
    <source>
        <dbReference type="PROSITE" id="PS50222"/>
    </source>
</evidence>
<dbReference type="SUPFAM" id="SSF47473">
    <property type="entry name" value="EF-hand"/>
    <property type="match status" value="1"/>
</dbReference>
<proteinExistence type="predicted"/>
<dbReference type="InterPro" id="IPR011992">
    <property type="entry name" value="EF-hand-dom_pair"/>
</dbReference>
<organism evidence="3">
    <name type="scientific">Noctiluca scintillans</name>
    <name type="common">Sea sparkle</name>
    <name type="synonym">Red tide dinoflagellate</name>
    <dbReference type="NCBI Taxonomy" id="2966"/>
    <lineage>
        <taxon>Eukaryota</taxon>
        <taxon>Sar</taxon>
        <taxon>Alveolata</taxon>
        <taxon>Dinophyceae</taxon>
        <taxon>Noctilucales</taxon>
        <taxon>Noctilucaceae</taxon>
        <taxon>Noctiluca</taxon>
    </lineage>
</organism>
<feature type="domain" description="EF-hand" evidence="2">
    <location>
        <begin position="37"/>
        <end position="68"/>
    </location>
</feature>
<dbReference type="InterPro" id="IPR018247">
    <property type="entry name" value="EF_Hand_1_Ca_BS"/>
</dbReference>
<sequence length="183" mass="21063">MNIITGIFVNESIETAGKDHDLIVQMEVLRTRQMLCELQRLFEEIDGDADGSITLEEFENALRDPQGSVRGVFKLLDIDITDARDFFSVIDVDGSNRIEIDEFVMGCRRLEGNGHHLGLESVMQEHRKRLKDINRRQERVEVKLHSIIDEMKGIRAMWDRNSALVIRSEDGESLKTRGRSFSM</sequence>
<dbReference type="PROSITE" id="PS00018">
    <property type="entry name" value="EF_HAND_1"/>
    <property type="match status" value="2"/>
</dbReference>
<dbReference type="EMBL" id="HBFQ01056020">
    <property type="protein sequence ID" value="CAD8865398.1"/>
    <property type="molecule type" value="Transcribed_RNA"/>
</dbReference>
<feature type="domain" description="EF-hand" evidence="2">
    <location>
        <begin position="78"/>
        <end position="113"/>
    </location>
</feature>
<dbReference type="GO" id="GO:0005509">
    <property type="term" value="F:calcium ion binding"/>
    <property type="evidence" value="ECO:0007669"/>
    <property type="project" value="InterPro"/>
</dbReference>
<dbReference type="PROSITE" id="PS50222">
    <property type="entry name" value="EF_HAND_2"/>
    <property type="match status" value="2"/>
</dbReference>
<dbReference type="CDD" id="cd00051">
    <property type="entry name" value="EFh"/>
    <property type="match status" value="1"/>
</dbReference>
<dbReference type="Pfam" id="PF13499">
    <property type="entry name" value="EF-hand_7"/>
    <property type="match status" value="1"/>
</dbReference>
<dbReference type="AlphaFoldDB" id="A0A7S1AU49"/>
<gene>
    <name evidence="3" type="ORF">NSCI0253_LOCUS39753</name>
</gene>